<evidence type="ECO:0000313" key="5">
    <source>
        <dbReference type="Proteomes" id="UP000252355"/>
    </source>
</evidence>
<feature type="compositionally biased region" description="Gly residues" evidence="2">
    <location>
        <begin position="542"/>
        <end position="551"/>
    </location>
</feature>
<name>A0A367ZSA8_9BACT</name>
<proteinExistence type="predicted"/>
<keyword evidence="1" id="KW-0802">TPR repeat</keyword>
<sequence>MNGPRCPSCGGENRPEAAYCTMCGGDLTSPGLDARGRVLFFSTPFVFLLVGIMVAVDLGLDNPVEAGATIGLSFLSMVYLVLGGSAWILCRSFGIPFRPTMPWRAGVFGTFQLIACVLLALPLQEYLMPGGMPSLTFHDEERLKLGLIFAVFLPLGLLGLSLLIGRDQASVGPNAAELSSWGRRWRALSRFGAVPVFLGTLLGSVALVLGLPVHQREFLFARVAADFQLVGTALANLDRALAEQPEYAPALHLRGLLRVAGPDRERAGDGLRDLQEAVRLAPTQARYRLGLAIGLDQLGRTKEALDTASAAVDLKPFDPALWVALADLRLKAQDRPGAVAAYREALRRDPDDARTLNNLAYTLLELNQDLGTALELARASVARLPNHVFNLDTLAWALYKNGQVGEAYQVMLEIREAVATPSAEIEFHHAVISHALGLLGEPRKTFEALWERPDVQGDPMLRQEITQYIASLGVAIRRIEDDAASRPTALGSPAERPPVIGPASAALDGSAEEAVPAPAADPASAGAPMTPEGGQEELLGAGPSGGKDGGP</sequence>
<feature type="transmembrane region" description="Helical" evidence="3">
    <location>
        <begin position="68"/>
        <end position="90"/>
    </location>
</feature>
<feature type="transmembrane region" description="Helical" evidence="3">
    <location>
        <begin position="191"/>
        <end position="213"/>
    </location>
</feature>
<keyword evidence="3" id="KW-0472">Membrane</keyword>
<dbReference type="PROSITE" id="PS50005">
    <property type="entry name" value="TPR"/>
    <property type="match status" value="1"/>
</dbReference>
<keyword evidence="3" id="KW-1133">Transmembrane helix</keyword>
<feature type="repeat" description="TPR" evidence="1">
    <location>
        <begin position="319"/>
        <end position="352"/>
    </location>
</feature>
<feature type="region of interest" description="Disordered" evidence="2">
    <location>
        <begin position="486"/>
        <end position="551"/>
    </location>
</feature>
<evidence type="ECO:0000313" key="4">
    <source>
        <dbReference type="EMBL" id="RCK80262.1"/>
    </source>
</evidence>
<organism evidence="4 5">
    <name type="scientific">Candidatus Ozemobacter sibiricus</name>
    <dbReference type="NCBI Taxonomy" id="2268124"/>
    <lineage>
        <taxon>Bacteria</taxon>
        <taxon>Candidatus Ozemobacteria</taxon>
        <taxon>Candidatus Ozemobacterales</taxon>
        <taxon>Candidatus Ozemobacteraceae</taxon>
        <taxon>Candidatus Ozemobacter</taxon>
    </lineage>
</organism>
<comment type="caution">
    <text evidence="4">The sequence shown here is derived from an EMBL/GenBank/DDBJ whole genome shotgun (WGS) entry which is preliminary data.</text>
</comment>
<reference evidence="4 5" key="1">
    <citation type="submission" date="2018-05" db="EMBL/GenBank/DDBJ databases">
        <title>A metagenomic window into the 2 km-deep terrestrial subsurface aquifer revealed taxonomically and functionally diverse microbial community comprising novel uncultured bacterial lineages.</title>
        <authorList>
            <person name="Kadnikov V.V."/>
            <person name="Mardanov A.V."/>
            <person name="Beletsky A.V."/>
            <person name="Banks D."/>
            <person name="Pimenov N.V."/>
            <person name="Frank Y.A."/>
            <person name="Karnachuk O.V."/>
            <person name="Ravin N.V."/>
        </authorList>
    </citation>
    <scope>NUCLEOTIDE SEQUENCE [LARGE SCALE GENOMIC DNA]</scope>
    <source>
        <strain evidence="4">BY5</strain>
    </source>
</reference>
<evidence type="ECO:0000256" key="1">
    <source>
        <dbReference type="PROSITE-ProRule" id="PRU00339"/>
    </source>
</evidence>
<dbReference type="PANTHER" id="PTHR12558:SF33">
    <property type="entry name" value="BLL7664 PROTEIN"/>
    <property type="match status" value="1"/>
</dbReference>
<gene>
    <name evidence="4" type="ORF">OZSIB_3444</name>
</gene>
<evidence type="ECO:0000256" key="2">
    <source>
        <dbReference type="SAM" id="MobiDB-lite"/>
    </source>
</evidence>
<dbReference type="InterPro" id="IPR019734">
    <property type="entry name" value="TPR_rpt"/>
</dbReference>
<evidence type="ECO:0000256" key="3">
    <source>
        <dbReference type="SAM" id="Phobius"/>
    </source>
</evidence>
<dbReference type="InterPro" id="IPR011990">
    <property type="entry name" value="TPR-like_helical_dom_sf"/>
</dbReference>
<protein>
    <submittedName>
        <fullName evidence="4">TPR domain protein</fullName>
    </submittedName>
</protein>
<feature type="transmembrane region" description="Helical" evidence="3">
    <location>
        <begin position="102"/>
        <end position="123"/>
    </location>
</feature>
<keyword evidence="3" id="KW-0812">Transmembrane</keyword>
<dbReference type="Pfam" id="PF13432">
    <property type="entry name" value="TPR_16"/>
    <property type="match status" value="2"/>
</dbReference>
<feature type="transmembrane region" description="Helical" evidence="3">
    <location>
        <begin position="38"/>
        <end position="56"/>
    </location>
</feature>
<dbReference type="Proteomes" id="UP000252355">
    <property type="component" value="Unassembled WGS sequence"/>
</dbReference>
<dbReference type="SMART" id="SM00028">
    <property type="entry name" value="TPR"/>
    <property type="match status" value="3"/>
</dbReference>
<dbReference type="SUPFAM" id="SSF48452">
    <property type="entry name" value="TPR-like"/>
    <property type="match status" value="1"/>
</dbReference>
<feature type="transmembrane region" description="Helical" evidence="3">
    <location>
        <begin position="143"/>
        <end position="164"/>
    </location>
</feature>
<dbReference type="PANTHER" id="PTHR12558">
    <property type="entry name" value="CELL DIVISION CYCLE 16,23,27"/>
    <property type="match status" value="1"/>
</dbReference>
<feature type="compositionally biased region" description="Low complexity" evidence="2">
    <location>
        <begin position="512"/>
        <end position="528"/>
    </location>
</feature>
<accession>A0A367ZSA8</accession>
<dbReference type="Gene3D" id="1.25.40.10">
    <property type="entry name" value="Tetratricopeptide repeat domain"/>
    <property type="match status" value="1"/>
</dbReference>
<dbReference type="EMBL" id="QOQW01000007">
    <property type="protein sequence ID" value="RCK80262.1"/>
    <property type="molecule type" value="Genomic_DNA"/>
</dbReference>
<dbReference type="AlphaFoldDB" id="A0A367ZSA8"/>